<accession>A0A7C9VIA3</accession>
<keyword evidence="2" id="KW-1185">Reference proteome</keyword>
<dbReference type="Pfam" id="PF02810">
    <property type="entry name" value="SEC-C"/>
    <property type="match status" value="1"/>
</dbReference>
<dbReference type="Gene3D" id="3.10.450.50">
    <property type="match status" value="1"/>
</dbReference>
<evidence type="ECO:0000313" key="1">
    <source>
        <dbReference type="EMBL" id="NGX98567.1"/>
    </source>
</evidence>
<evidence type="ECO:0000313" key="2">
    <source>
        <dbReference type="Proteomes" id="UP000480266"/>
    </source>
</evidence>
<name>A0A7C9VIA3_9BRAD</name>
<dbReference type="InterPro" id="IPR004027">
    <property type="entry name" value="SEC_C_motif"/>
</dbReference>
<reference evidence="1" key="1">
    <citation type="submission" date="2020-02" db="EMBL/GenBank/DDBJ databases">
        <title>Draft genome sequence of Candidatus Afipia apatlaquensis IBT-C3, a potential strain for decolorization of textile dyes.</title>
        <authorList>
            <person name="Sanchez-Reyes A."/>
            <person name="Breton-Deval L."/>
            <person name="Mangelson H."/>
            <person name="Sanchez-Flores A."/>
        </authorList>
    </citation>
    <scope>NUCLEOTIDE SEQUENCE [LARGE SCALE GENOMIC DNA]</scope>
    <source>
        <strain evidence="1">IBT-C3</strain>
    </source>
</reference>
<dbReference type="AlphaFoldDB" id="A0A7C9VIA3"/>
<comment type="caution">
    <text evidence="1">The sequence shown here is derived from an EMBL/GenBank/DDBJ whole genome shotgun (WGS) entry which is preliminary data.</text>
</comment>
<organism evidence="1 2">
    <name type="scientific">Candidatus Afipia apatlaquensis</name>
    <dbReference type="NCBI Taxonomy" id="2712852"/>
    <lineage>
        <taxon>Bacteria</taxon>
        <taxon>Pseudomonadati</taxon>
        <taxon>Pseudomonadota</taxon>
        <taxon>Alphaproteobacteria</taxon>
        <taxon>Hyphomicrobiales</taxon>
        <taxon>Nitrobacteraceae</taxon>
        <taxon>Afipia</taxon>
    </lineage>
</organism>
<dbReference type="SUPFAM" id="SSF103642">
    <property type="entry name" value="Sec-C motif"/>
    <property type="match status" value="1"/>
</dbReference>
<sequence>MLVSGDSYPCEATASAEISYMPRRNERCFCGSGKRYKHCHGAWSVNTPDAPIENWHTTPERVRDAFNRRQIDRVNHYSNHGFHRPPLVAGNDQDRFIVRGGKVIHWGGGDNFMNFLESDLLRELGEPFRRNISHPLHIWWQAMRAQAKSRHHLGPERGLMSTVPVLSFFTVAHDLFVIADNSEPRERLLKSLRVADQFHGARYELMIAACLVRAGFSFAFSDEEDLSSGHSDGLATHRRTGKRYAVEMKTKSWPGVLGKSGERPPVETMKGNVSRQLREALAKPADAERLIFIDMNLPPPPHDWQGEGVWWQGDAVASKRAVEEQPGNVPRDATGFVIFTNMPSNHLPLDEFYIGLETAFTGYNQPNFSADMPLLGDAYPEIADLFDAFRNHDLMPQKF</sequence>
<dbReference type="Proteomes" id="UP000480266">
    <property type="component" value="Unassembled WGS sequence"/>
</dbReference>
<dbReference type="EMBL" id="JAAMRR010001330">
    <property type="protein sequence ID" value="NGX98567.1"/>
    <property type="molecule type" value="Genomic_DNA"/>
</dbReference>
<proteinExistence type="predicted"/>
<protein>
    <submittedName>
        <fullName evidence="1">SEC-C domain-containing protein</fullName>
    </submittedName>
</protein>
<gene>
    <name evidence="1" type="ORF">G4V63_26170</name>
</gene>